<dbReference type="Pfam" id="PF07727">
    <property type="entry name" value="RVT_2"/>
    <property type="match status" value="1"/>
</dbReference>
<feature type="region of interest" description="Disordered" evidence="2">
    <location>
        <begin position="569"/>
        <end position="597"/>
    </location>
</feature>
<evidence type="ECO:0000313" key="4">
    <source>
        <dbReference type="EMBL" id="GJT63173.1"/>
    </source>
</evidence>
<dbReference type="CDD" id="cd09272">
    <property type="entry name" value="RNase_HI_RT_Ty1"/>
    <property type="match status" value="1"/>
</dbReference>
<dbReference type="PANTHER" id="PTHR11439">
    <property type="entry name" value="GAG-POL-RELATED RETROTRANSPOSON"/>
    <property type="match status" value="1"/>
</dbReference>
<feature type="coiled-coil region" evidence="1">
    <location>
        <begin position="692"/>
        <end position="719"/>
    </location>
</feature>
<name>A0ABQ5FJI7_9ASTR</name>
<sequence length="981" mass="111807">MDELHVRLNILRLTASFMGFLVYQMDVKSAFLYGTIEEEVYVTQPPGFKDPDNPDKVYKVYVDNIIFGSTNKELCTGFEKLMKDKFQTSSMGELTFFLGLQLQLKEDGIFISQDKYVDEILKKFNYTDVKSASTPVDLEKPLVKDGDANDVDVHLYRSMIGSLMYLTTSRPDIIYLKGKLTLGLWYSRDSPFELVAYTDSDYAGATQDRKSTTGGCQFLGNRLISWQCKKQTVVATSTTEAEYVAAASCCGQVLWIQNQLLDYGYNFMNTMIHIDNNSTICIIENPVQHYKTKHIEIRHHFIRDCNAKKLIQMVKINTEHNVADLLTKGFDAGSQKEVGTLRYLSLVVPLKKVGDEAVHKELGDRMERAATIASSLEAEQESVTAAELITTARHHLVLPVQVNVAEETSIRSDLHLEDAGGTDCLPTATIFEELAKMSSKTTAWNEFSSTMASAIICLATNQKFNLSKYIFDAMKRVQKLERKKKSRTTWLKRLRKVSESRRVESFKNKDSLGAQEDASKQGRSFAYIDKDVEVSLVDETQERTNDAEMFDTDDLHGDEVIVDMAVGEKQEQSAKVDEREVSTGVEDNDAPTIPVTTAGEGFTATKIDEITTTTAKPKVVTTAATIKTTIRPKARRVVVQEPSEFRTTTSSPKASQPSKSKDKGKEIMIEPKVPLKKKDQVALNEEMARNLEARFQAKLVEEERLARKKEEEANIALIESWDNTQAMMEVDRLLAERLQTSEQEELKNEEKAKLFMEFIEKRRKHFAALRAQEKRKRPPTKTQKRNQMSIYLKHMGGYKHNQLKGRSYDEIQKLFDKEMKRVNSFVAMNSEAQEISGKKDESSSKKQKIDENEEVEVDNEAELKKHTVTVKDDDIAIDAIPLATKTLMIVEYKLIREGIMGHYQLIRADGSFKRYSSIIRMLQGINREDLQTLWKLVKTNHGDTRPEDEHERVLWGDLKFMFEPDIKSNVWRNLQGYKVTV</sequence>
<keyword evidence="1" id="KW-0175">Coiled coil</keyword>
<feature type="domain" description="Reverse transcriptase Ty1/copia-type" evidence="3">
    <location>
        <begin position="59"/>
        <end position="136"/>
    </location>
</feature>
<feature type="compositionally biased region" description="Low complexity" evidence="2">
    <location>
        <begin position="647"/>
        <end position="658"/>
    </location>
</feature>
<reference evidence="4" key="2">
    <citation type="submission" date="2022-01" db="EMBL/GenBank/DDBJ databases">
        <authorList>
            <person name="Yamashiro T."/>
            <person name="Shiraishi A."/>
            <person name="Satake H."/>
            <person name="Nakayama K."/>
        </authorList>
    </citation>
    <scope>NUCLEOTIDE SEQUENCE</scope>
</reference>
<dbReference type="PANTHER" id="PTHR11439:SF495">
    <property type="entry name" value="REVERSE TRANSCRIPTASE, RNA-DEPENDENT DNA POLYMERASE-RELATED"/>
    <property type="match status" value="1"/>
</dbReference>
<gene>
    <name evidence="4" type="ORF">Tco_1006706</name>
</gene>
<evidence type="ECO:0000313" key="5">
    <source>
        <dbReference type="Proteomes" id="UP001151760"/>
    </source>
</evidence>
<dbReference type="InterPro" id="IPR043502">
    <property type="entry name" value="DNA/RNA_pol_sf"/>
</dbReference>
<proteinExistence type="predicted"/>
<feature type="region of interest" description="Disordered" evidence="2">
    <location>
        <begin position="832"/>
        <end position="857"/>
    </location>
</feature>
<dbReference type="Proteomes" id="UP001151760">
    <property type="component" value="Unassembled WGS sequence"/>
</dbReference>
<comment type="caution">
    <text evidence="4">The sequence shown here is derived from an EMBL/GenBank/DDBJ whole genome shotgun (WGS) entry which is preliminary data.</text>
</comment>
<dbReference type="EMBL" id="BQNB010017437">
    <property type="protein sequence ID" value="GJT63173.1"/>
    <property type="molecule type" value="Genomic_DNA"/>
</dbReference>
<dbReference type="InterPro" id="IPR013103">
    <property type="entry name" value="RVT_2"/>
</dbReference>
<feature type="region of interest" description="Disordered" evidence="2">
    <location>
        <begin position="634"/>
        <end position="665"/>
    </location>
</feature>
<evidence type="ECO:0000259" key="3">
    <source>
        <dbReference type="Pfam" id="PF07727"/>
    </source>
</evidence>
<dbReference type="SUPFAM" id="SSF56672">
    <property type="entry name" value="DNA/RNA polymerases"/>
    <property type="match status" value="1"/>
</dbReference>
<evidence type="ECO:0000256" key="1">
    <source>
        <dbReference type="SAM" id="Coils"/>
    </source>
</evidence>
<evidence type="ECO:0000256" key="2">
    <source>
        <dbReference type="SAM" id="MobiDB-lite"/>
    </source>
</evidence>
<feature type="compositionally biased region" description="Basic and acidic residues" evidence="2">
    <location>
        <begin position="569"/>
        <end position="581"/>
    </location>
</feature>
<organism evidence="4 5">
    <name type="scientific">Tanacetum coccineum</name>
    <dbReference type="NCBI Taxonomy" id="301880"/>
    <lineage>
        <taxon>Eukaryota</taxon>
        <taxon>Viridiplantae</taxon>
        <taxon>Streptophyta</taxon>
        <taxon>Embryophyta</taxon>
        <taxon>Tracheophyta</taxon>
        <taxon>Spermatophyta</taxon>
        <taxon>Magnoliopsida</taxon>
        <taxon>eudicotyledons</taxon>
        <taxon>Gunneridae</taxon>
        <taxon>Pentapetalae</taxon>
        <taxon>asterids</taxon>
        <taxon>campanulids</taxon>
        <taxon>Asterales</taxon>
        <taxon>Asteraceae</taxon>
        <taxon>Asteroideae</taxon>
        <taxon>Anthemideae</taxon>
        <taxon>Anthemidinae</taxon>
        <taxon>Tanacetum</taxon>
    </lineage>
</organism>
<keyword evidence="5" id="KW-1185">Reference proteome</keyword>
<protein>
    <submittedName>
        <fullName evidence="4">Ribonuclease H-like domain-containing protein</fullName>
    </submittedName>
</protein>
<accession>A0ABQ5FJI7</accession>
<feature type="compositionally biased region" description="Basic and acidic residues" evidence="2">
    <location>
        <begin position="836"/>
        <end position="850"/>
    </location>
</feature>
<reference evidence="4" key="1">
    <citation type="journal article" date="2022" name="Int. J. Mol. Sci.">
        <title>Draft Genome of Tanacetum Coccineum: Genomic Comparison of Closely Related Tanacetum-Family Plants.</title>
        <authorList>
            <person name="Yamashiro T."/>
            <person name="Shiraishi A."/>
            <person name="Nakayama K."/>
            <person name="Satake H."/>
        </authorList>
    </citation>
    <scope>NUCLEOTIDE SEQUENCE</scope>
</reference>